<evidence type="ECO:0000313" key="3">
    <source>
        <dbReference type="EMBL" id="MUU78604.1"/>
    </source>
</evidence>
<keyword evidence="4" id="KW-1185">Reference proteome</keyword>
<organism evidence="3 4">
    <name type="scientific">Winogradskyella endarachnes</name>
    <dbReference type="NCBI Taxonomy" id="2681965"/>
    <lineage>
        <taxon>Bacteria</taxon>
        <taxon>Pseudomonadati</taxon>
        <taxon>Bacteroidota</taxon>
        <taxon>Flavobacteriia</taxon>
        <taxon>Flavobacteriales</taxon>
        <taxon>Flavobacteriaceae</taxon>
        <taxon>Winogradskyella</taxon>
    </lineage>
</organism>
<feature type="compositionally biased region" description="Basic and acidic residues" evidence="1">
    <location>
        <begin position="137"/>
        <end position="150"/>
    </location>
</feature>
<dbReference type="EMBL" id="WOWS01000003">
    <property type="protein sequence ID" value="MUU78604.1"/>
    <property type="molecule type" value="Genomic_DNA"/>
</dbReference>
<name>A0A6L6UCV7_9FLAO</name>
<reference evidence="3 4" key="1">
    <citation type="submission" date="2019-12" db="EMBL/GenBank/DDBJ databases">
        <authorList>
            <person name="Li J."/>
        </authorList>
    </citation>
    <scope>NUCLEOTIDE SEQUENCE [LARGE SCALE GENOMIC DNA]</scope>
    <source>
        <strain evidence="3 4">HL2-2</strain>
    </source>
</reference>
<dbReference type="Proteomes" id="UP000478208">
    <property type="component" value="Unassembled WGS sequence"/>
</dbReference>
<dbReference type="PROSITE" id="PS51257">
    <property type="entry name" value="PROKAR_LIPOPROTEIN"/>
    <property type="match status" value="1"/>
</dbReference>
<dbReference type="InterPro" id="IPR025381">
    <property type="entry name" value="DUF4296"/>
</dbReference>
<evidence type="ECO:0000256" key="1">
    <source>
        <dbReference type="SAM" id="MobiDB-lite"/>
    </source>
</evidence>
<feature type="compositionally biased region" description="Basic and acidic residues" evidence="1">
    <location>
        <begin position="112"/>
        <end position="128"/>
    </location>
</feature>
<dbReference type="RefSeq" id="WP_157363497.1">
    <property type="nucleotide sequence ID" value="NZ_WOWS01000003.1"/>
</dbReference>
<evidence type="ECO:0000313" key="4">
    <source>
        <dbReference type="Proteomes" id="UP000478208"/>
    </source>
</evidence>
<sequence length="150" mass="17280">MLKYFIALVVIGVLALACENIEKPNKPDNLIPESQMADLLYDVYVVNSAKGVNRKALEVNGIIPQDYILSKHNIDSAQFAESNKYYSFNTENYKKIVTSVKERLEKEKQVFEDERKAEKEAQKVQRDSVKKKKRANPTKEIKKVPVFNKD</sequence>
<dbReference type="AlphaFoldDB" id="A0A6L6UCV7"/>
<protein>
    <submittedName>
        <fullName evidence="3">DUF4296 domain-containing protein</fullName>
    </submittedName>
</protein>
<comment type="caution">
    <text evidence="3">The sequence shown here is derived from an EMBL/GenBank/DDBJ whole genome shotgun (WGS) entry which is preliminary data.</text>
</comment>
<evidence type="ECO:0000259" key="2">
    <source>
        <dbReference type="Pfam" id="PF14129"/>
    </source>
</evidence>
<gene>
    <name evidence="3" type="ORF">GN138_09115</name>
</gene>
<accession>A0A6L6UCV7</accession>
<proteinExistence type="predicted"/>
<feature type="region of interest" description="Disordered" evidence="1">
    <location>
        <begin position="112"/>
        <end position="150"/>
    </location>
</feature>
<dbReference type="Pfam" id="PF14129">
    <property type="entry name" value="DUF4296"/>
    <property type="match status" value="1"/>
</dbReference>
<feature type="domain" description="DUF4296" evidence="2">
    <location>
        <begin position="27"/>
        <end position="108"/>
    </location>
</feature>